<gene>
    <name evidence="1" type="ORF">DCAF_LOCUS16253</name>
</gene>
<name>A0AAV1RWW3_9ROSI</name>
<accession>A0AAV1RWW3</accession>
<keyword evidence="2" id="KW-1185">Reference proteome</keyword>
<dbReference type="EMBL" id="CAWUPB010001160">
    <property type="protein sequence ID" value="CAK7341375.1"/>
    <property type="molecule type" value="Genomic_DNA"/>
</dbReference>
<evidence type="ECO:0000313" key="2">
    <source>
        <dbReference type="Proteomes" id="UP001314170"/>
    </source>
</evidence>
<proteinExistence type="predicted"/>
<dbReference type="AlphaFoldDB" id="A0AAV1RWW3"/>
<dbReference type="Proteomes" id="UP001314170">
    <property type="component" value="Unassembled WGS sequence"/>
</dbReference>
<protein>
    <submittedName>
        <fullName evidence="1">Uncharacterized protein</fullName>
    </submittedName>
</protein>
<sequence>MGWNRFPSCLSSSEAIHSAIQFNQRTDQPCRRMLLEMASIDLEAISKKLAAQLHLRKAAIIKKSKVNPSKIDLQHQTVHRFTQVKFRLWETIRLILKRPGHR</sequence>
<organism evidence="1 2">
    <name type="scientific">Dovyalis caffra</name>
    <dbReference type="NCBI Taxonomy" id="77055"/>
    <lineage>
        <taxon>Eukaryota</taxon>
        <taxon>Viridiplantae</taxon>
        <taxon>Streptophyta</taxon>
        <taxon>Embryophyta</taxon>
        <taxon>Tracheophyta</taxon>
        <taxon>Spermatophyta</taxon>
        <taxon>Magnoliopsida</taxon>
        <taxon>eudicotyledons</taxon>
        <taxon>Gunneridae</taxon>
        <taxon>Pentapetalae</taxon>
        <taxon>rosids</taxon>
        <taxon>fabids</taxon>
        <taxon>Malpighiales</taxon>
        <taxon>Salicaceae</taxon>
        <taxon>Flacourtieae</taxon>
        <taxon>Dovyalis</taxon>
    </lineage>
</organism>
<evidence type="ECO:0000313" key="1">
    <source>
        <dbReference type="EMBL" id="CAK7341375.1"/>
    </source>
</evidence>
<reference evidence="1 2" key="1">
    <citation type="submission" date="2024-01" db="EMBL/GenBank/DDBJ databases">
        <authorList>
            <person name="Waweru B."/>
        </authorList>
    </citation>
    <scope>NUCLEOTIDE SEQUENCE [LARGE SCALE GENOMIC DNA]</scope>
</reference>
<comment type="caution">
    <text evidence="1">The sequence shown here is derived from an EMBL/GenBank/DDBJ whole genome shotgun (WGS) entry which is preliminary data.</text>
</comment>